<dbReference type="RefSeq" id="XP_002501240.1">
    <property type="nucleotide sequence ID" value="XM_002501194.1"/>
</dbReference>
<feature type="region of interest" description="Disordered" evidence="1">
    <location>
        <begin position="107"/>
        <end position="193"/>
    </location>
</feature>
<feature type="compositionally biased region" description="Basic and acidic residues" evidence="1">
    <location>
        <begin position="141"/>
        <end position="151"/>
    </location>
</feature>
<dbReference type="InParanoid" id="C1E356"/>
<organism evidence="2 3">
    <name type="scientific">Micromonas commoda (strain RCC299 / NOUM17 / CCMP2709)</name>
    <name type="common">Picoplanktonic green alga</name>
    <dbReference type="NCBI Taxonomy" id="296587"/>
    <lineage>
        <taxon>Eukaryota</taxon>
        <taxon>Viridiplantae</taxon>
        <taxon>Chlorophyta</taxon>
        <taxon>Mamiellophyceae</taxon>
        <taxon>Mamiellales</taxon>
        <taxon>Mamiellaceae</taxon>
        <taxon>Micromonas</taxon>
    </lineage>
</organism>
<proteinExistence type="predicted"/>
<reference evidence="2 3" key="1">
    <citation type="journal article" date="2009" name="Science">
        <title>Green evolution and dynamic adaptations revealed by genomes of the marine picoeukaryotes Micromonas.</title>
        <authorList>
            <person name="Worden A.Z."/>
            <person name="Lee J.H."/>
            <person name="Mock T."/>
            <person name="Rouze P."/>
            <person name="Simmons M.P."/>
            <person name="Aerts A.L."/>
            <person name="Allen A.E."/>
            <person name="Cuvelier M.L."/>
            <person name="Derelle E."/>
            <person name="Everett M.V."/>
            <person name="Foulon E."/>
            <person name="Grimwood J."/>
            <person name="Gundlach H."/>
            <person name="Henrissat B."/>
            <person name="Napoli C."/>
            <person name="McDonald S.M."/>
            <person name="Parker M.S."/>
            <person name="Rombauts S."/>
            <person name="Salamov A."/>
            <person name="Von Dassow P."/>
            <person name="Badger J.H."/>
            <person name="Coutinho P.M."/>
            <person name="Demir E."/>
            <person name="Dubchak I."/>
            <person name="Gentemann C."/>
            <person name="Eikrem W."/>
            <person name="Gready J.E."/>
            <person name="John U."/>
            <person name="Lanier W."/>
            <person name="Lindquist E.A."/>
            <person name="Lucas S."/>
            <person name="Mayer K.F."/>
            <person name="Moreau H."/>
            <person name="Not F."/>
            <person name="Otillar R."/>
            <person name="Panaud O."/>
            <person name="Pangilinan J."/>
            <person name="Paulsen I."/>
            <person name="Piegu B."/>
            <person name="Poliakov A."/>
            <person name="Robbens S."/>
            <person name="Schmutz J."/>
            <person name="Toulza E."/>
            <person name="Wyss T."/>
            <person name="Zelensky A."/>
            <person name="Zhou K."/>
            <person name="Armbrust E.V."/>
            <person name="Bhattacharya D."/>
            <person name="Goodenough U.W."/>
            <person name="Van de Peer Y."/>
            <person name="Grigoriev I.V."/>
        </authorList>
    </citation>
    <scope>NUCLEOTIDE SEQUENCE [LARGE SCALE GENOMIC DNA]</scope>
    <source>
        <strain evidence="3">RCC299 / NOUM17</strain>
    </source>
</reference>
<gene>
    <name evidence="2" type="ORF">MICPUN_52673</name>
</gene>
<feature type="compositionally biased region" description="Pro residues" evidence="1">
    <location>
        <begin position="175"/>
        <end position="188"/>
    </location>
</feature>
<dbReference type="OMA" id="AESRYHA"/>
<name>C1E356_MICCC</name>
<dbReference type="AlphaFoldDB" id="C1E356"/>
<protein>
    <submittedName>
        <fullName evidence="2">Uncharacterized protein</fullName>
    </submittedName>
</protein>
<dbReference type="Proteomes" id="UP000002009">
    <property type="component" value="Chromosome 4"/>
</dbReference>
<dbReference type="KEGG" id="mis:MICPUN_52673"/>
<sequence>MDDPELKAKARDVFTALTANGASFTEFLDADFSAWRVFFRGLKELSNDQTSALGELAAGGFLGRNDITMSNWGKSVKERSELFKEEFDRFIGLPEVRGALAKDLGMASQAPPASPLAAMRAAASREASPAKENAGDTANDAARHRGTEHSPARAIDGGDGQGASAHHHGSHHPKPPSPPRAAPHPMPPAMMAKTPLRPDAAVEVVTNPSAAAVVVDISATHVPVEHHRERIMAYLSGFENLLASLRVKTDALASAPLVDAPAAVEELRGRLDVALERVAGMIAEESGA</sequence>
<evidence type="ECO:0000313" key="3">
    <source>
        <dbReference type="Proteomes" id="UP000002009"/>
    </source>
</evidence>
<accession>C1E356</accession>
<dbReference type="GeneID" id="8242901"/>
<feature type="compositionally biased region" description="Low complexity" evidence="1">
    <location>
        <begin position="107"/>
        <end position="127"/>
    </location>
</feature>
<feature type="compositionally biased region" description="Basic residues" evidence="1">
    <location>
        <begin position="165"/>
        <end position="174"/>
    </location>
</feature>
<evidence type="ECO:0000313" key="2">
    <source>
        <dbReference type="EMBL" id="ACO62498.1"/>
    </source>
</evidence>
<dbReference type="EMBL" id="CP001325">
    <property type="protein sequence ID" value="ACO62498.1"/>
    <property type="molecule type" value="Genomic_DNA"/>
</dbReference>
<evidence type="ECO:0000256" key="1">
    <source>
        <dbReference type="SAM" id="MobiDB-lite"/>
    </source>
</evidence>
<keyword evidence="3" id="KW-1185">Reference proteome</keyword>